<gene>
    <name evidence="2" type="ORF">NCTC12195_03174</name>
</gene>
<accession>A0A380FIA2</accession>
<dbReference type="AlphaFoldDB" id="A0A380FIA2"/>
<protein>
    <submittedName>
        <fullName evidence="2">Surface lipoprotein-related protein</fullName>
    </submittedName>
</protein>
<feature type="domain" description="Putative host cell surface-exposed lipoprotein Ltp-like HTH region" evidence="1">
    <location>
        <begin position="14"/>
        <end position="60"/>
    </location>
</feature>
<proteinExistence type="predicted"/>
<dbReference type="InterPro" id="IPR036388">
    <property type="entry name" value="WH-like_DNA-bd_sf"/>
</dbReference>
<dbReference type="Proteomes" id="UP000255277">
    <property type="component" value="Unassembled WGS sequence"/>
</dbReference>
<keyword evidence="2" id="KW-0449">Lipoprotein</keyword>
<dbReference type="EMBL" id="UHDK01000001">
    <property type="protein sequence ID" value="SUM33705.1"/>
    <property type="molecule type" value="Genomic_DNA"/>
</dbReference>
<dbReference type="Pfam" id="PF07553">
    <property type="entry name" value="Lipoprotein_Ltp"/>
    <property type="match status" value="1"/>
</dbReference>
<organism evidence="2 3">
    <name type="scientific">Staphylococcus gallinarum</name>
    <dbReference type="NCBI Taxonomy" id="1293"/>
    <lineage>
        <taxon>Bacteria</taxon>
        <taxon>Bacillati</taxon>
        <taxon>Bacillota</taxon>
        <taxon>Bacilli</taxon>
        <taxon>Bacillales</taxon>
        <taxon>Staphylococcaceae</taxon>
        <taxon>Staphylococcus</taxon>
    </lineage>
</organism>
<dbReference type="Gene3D" id="1.10.10.10">
    <property type="entry name" value="Winged helix-like DNA-binding domain superfamily/Winged helix DNA-binding domain"/>
    <property type="match status" value="1"/>
</dbReference>
<dbReference type="InterPro" id="IPR011434">
    <property type="entry name" value="Ltp-like_HTH"/>
</dbReference>
<evidence type="ECO:0000313" key="3">
    <source>
        <dbReference type="Proteomes" id="UP000255277"/>
    </source>
</evidence>
<reference evidence="2 3" key="1">
    <citation type="submission" date="2018-06" db="EMBL/GenBank/DDBJ databases">
        <authorList>
            <consortium name="Pathogen Informatics"/>
            <person name="Doyle S."/>
        </authorList>
    </citation>
    <scope>NUCLEOTIDE SEQUENCE [LARGE SCALE GENOMIC DNA]</scope>
    <source>
        <strain evidence="2 3">NCTC12195</strain>
    </source>
</reference>
<sequence length="62" mass="7165">MTHSMLLIISKQNYKENAVKKAKDYADSQDMSNDAIYDQLTSSYGEKFTEEEAQYAIDHLNK</sequence>
<name>A0A380FIA2_STAGA</name>
<evidence type="ECO:0000259" key="1">
    <source>
        <dbReference type="Pfam" id="PF07553"/>
    </source>
</evidence>
<evidence type="ECO:0000313" key="2">
    <source>
        <dbReference type="EMBL" id="SUM33705.1"/>
    </source>
</evidence>